<sequence length="116" mass="13295">GRPLLDGRPLPGRCPGDTRRLRDDRRGVRGDPDARSLHQASRDEQDGLSRCDLPVPLLGRHRRPAGHLPRRPHNRLPHRDDPHIRLRHRPRGLPEGRADAEPRPRGRVREAGHPRL</sequence>
<feature type="compositionally biased region" description="Basic residues" evidence="1">
    <location>
        <begin position="59"/>
        <end position="76"/>
    </location>
</feature>
<protein>
    <submittedName>
        <fullName evidence="2">Na(+) H(+) antiporter subunit G</fullName>
    </submittedName>
</protein>
<evidence type="ECO:0000256" key="1">
    <source>
        <dbReference type="SAM" id="MobiDB-lite"/>
    </source>
</evidence>
<name>A0A6J4RJS3_9ACTN</name>
<feature type="region of interest" description="Disordered" evidence="1">
    <location>
        <begin position="1"/>
        <end position="116"/>
    </location>
</feature>
<feature type="non-terminal residue" evidence="2">
    <location>
        <position position="1"/>
    </location>
</feature>
<proteinExistence type="predicted"/>
<evidence type="ECO:0000313" key="2">
    <source>
        <dbReference type="EMBL" id="CAA9468038.1"/>
    </source>
</evidence>
<organism evidence="2">
    <name type="scientific">uncultured Rubrobacteraceae bacterium</name>
    <dbReference type="NCBI Taxonomy" id="349277"/>
    <lineage>
        <taxon>Bacteria</taxon>
        <taxon>Bacillati</taxon>
        <taxon>Actinomycetota</taxon>
        <taxon>Rubrobacteria</taxon>
        <taxon>Rubrobacterales</taxon>
        <taxon>Rubrobacteraceae</taxon>
        <taxon>environmental samples</taxon>
    </lineage>
</organism>
<dbReference type="EMBL" id="CADCVH010000100">
    <property type="protein sequence ID" value="CAA9468038.1"/>
    <property type="molecule type" value="Genomic_DNA"/>
</dbReference>
<dbReference type="AlphaFoldDB" id="A0A6J4RJS3"/>
<gene>
    <name evidence="2" type="ORF">AVDCRST_MAG02-3350</name>
</gene>
<feature type="non-terminal residue" evidence="2">
    <location>
        <position position="116"/>
    </location>
</feature>
<feature type="compositionally biased region" description="Basic and acidic residues" evidence="1">
    <location>
        <begin position="16"/>
        <end position="49"/>
    </location>
</feature>
<accession>A0A6J4RJS3</accession>
<feature type="compositionally biased region" description="Basic and acidic residues" evidence="1">
    <location>
        <begin position="92"/>
        <end position="116"/>
    </location>
</feature>
<reference evidence="2" key="1">
    <citation type="submission" date="2020-02" db="EMBL/GenBank/DDBJ databases">
        <authorList>
            <person name="Meier V. D."/>
        </authorList>
    </citation>
    <scope>NUCLEOTIDE SEQUENCE</scope>
    <source>
        <strain evidence="2">AVDCRST_MAG02</strain>
    </source>
</reference>